<evidence type="ECO:0000313" key="3">
    <source>
        <dbReference type="Proteomes" id="UP000249299"/>
    </source>
</evidence>
<feature type="domain" description="MobA/VirD2-like nuclease" evidence="1">
    <location>
        <begin position="22"/>
        <end position="145"/>
    </location>
</feature>
<dbReference type="Proteomes" id="UP000249299">
    <property type="component" value="Unassembled WGS sequence"/>
</dbReference>
<reference evidence="2 3" key="1">
    <citation type="submission" date="2017-07" db="EMBL/GenBank/DDBJ databases">
        <title>Draft Genome Sequences of Select Purple Nonsulfur Bacteria.</title>
        <authorList>
            <person name="Lasarre B."/>
            <person name="Mckinlay J.B."/>
        </authorList>
    </citation>
    <scope>NUCLEOTIDE SEQUENCE [LARGE SCALE GENOMIC DNA]</scope>
    <source>
        <strain evidence="2 3">DSM 11290</strain>
    </source>
</reference>
<name>A0A327JHJ5_9HYPH</name>
<evidence type="ECO:0000313" key="2">
    <source>
        <dbReference type="EMBL" id="RAI22305.1"/>
    </source>
</evidence>
<keyword evidence="3" id="KW-1185">Reference proteome</keyword>
<dbReference type="InterPro" id="IPR005094">
    <property type="entry name" value="Endonuclease_MobA/VirD2"/>
</dbReference>
<dbReference type="Pfam" id="PF03432">
    <property type="entry name" value="Relaxase"/>
    <property type="match status" value="1"/>
</dbReference>
<accession>A0A327JHJ5</accession>
<protein>
    <submittedName>
        <fullName evidence="2">Relaxase</fullName>
    </submittedName>
</protein>
<sequence>MILVGNQRGGGKQLALHLLKEENDHVQVYELRGFLAQDLGGALNEAYAVSRGTRCKQYLFSLSLNPPPSAVVGTADFEAAIARIENELGLDGQPRAIVFHEKEGRRHGHAVWSRIKTHDMKAIQLSYTKKTLMGMARELFLEHGWTMPRGLAQSEARDPRNFSLAEWQQAKRQGKDP</sequence>
<comment type="caution">
    <text evidence="2">The sequence shown here is derived from an EMBL/GenBank/DDBJ whole genome shotgun (WGS) entry which is preliminary data.</text>
</comment>
<organism evidence="2 3">
    <name type="scientific">Rhodobium orientis</name>
    <dbReference type="NCBI Taxonomy" id="34017"/>
    <lineage>
        <taxon>Bacteria</taxon>
        <taxon>Pseudomonadati</taxon>
        <taxon>Pseudomonadota</taxon>
        <taxon>Alphaproteobacteria</taxon>
        <taxon>Hyphomicrobiales</taxon>
        <taxon>Rhodobiaceae</taxon>
        <taxon>Rhodobium</taxon>
    </lineage>
</organism>
<dbReference type="RefSeq" id="WP_420825926.1">
    <property type="nucleotide sequence ID" value="NZ_JACIGG010000046.1"/>
</dbReference>
<feature type="non-terminal residue" evidence="2">
    <location>
        <position position="177"/>
    </location>
</feature>
<dbReference type="AlphaFoldDB" id="A0A327JHJ5"/>
<proteinExistence type="predicted"/>
<evidence type="ECO:0000259" key="1">
    <source>
        <dbReference type="Pfam" id="PF03432"/>
    </source>
</evidence>
<dbReference type="EMBL" id="NPEV01000116">
    <property type="protein sequence ID" value="RAI22305.1"/>
    <property type="molecule type" value="Genomic_DNA"/>
</dbReference>
<gene>
    <name evidence="2" type="ORF">CH339_23470</name>
</gene>